<dbReference type="EMBL" id="CM040454">
    <property type="protein sequence ID" value="MCI4374774.1"/>
    <property type="molecule type" value="Genomic_DNA"/>
</dbReference>
<name>A0ACC5W6U9_PANGG</name>
<evidence type="ECO:0000313" key="2">
    <source>
        <dbReference type="Proteomes" id="UP000829447"/>
    </source>
</evidence>
<sequence>MSKLEKAITAIVEIFEEYTGTDSDKQLSNAELSALIMSQLRSPEFQGKVDQEDICEALQKMDKSHDGHVNFNEFSQSVTILAQAYVKYGKGKGKVHH</sequence>
<proteinExistence type="predicted"/>
<evidence type="ECO:0000313" key="1">
    <source>
        <dbReference type="EMBL" id="MCI4374774.1"/>
    </source>
</evidence>
<accession>A0ACC5W6U9</accession>
<protein>
    <submittedName>
        <fullName evidence="1">Uncharacterized protein</fullName>
    </submittedName>
</protein>
<gene>
    <name evidence="1" type="ORF">PGIGA_G00009970</name>
</gene>
<comment type="caution">
    <text evidence="1">The sequence shown here is derived from an EMBL/GenBank/DDBJ whole genome shotgun (WGS) entry which is preliminary data.</text>
</comment>
<organism evidence="1 2">
    <name type="scientific">Pangasianodon gigas</name>
    <name type="common">Mekong giant catfish</name>
    <name type="synonym">Pangasius gigas</name>
    <dbReference type="NCBI Taxonomy" id="30993"/>
    <lineage>
        <taxon>Eukaryota</taxon>
        <taxon>Metazoa</taxon>
        <taxon>Chordata</taxon>
        <taxon>Craniata</taxon>
        <taxon>Vertebrata</taxon>
        <taxon>Euteleostomi</taxon>
        <taxon>Actinopterygii</taxon>
        <taxon>Neopterygii</taxon>
        <taxon>Teleostei</taxon>
        <taxon>Ostariophysi</taxon>
        <taxon>Siluriformes</taxon>
        <taxon>Pangasiidae</taxon>
        <taxon>Pangasianodon</taxon>
    </lineage>
</organism>
<dbReference type="Proteomes" id="UP000829447">
    <property type="component" value="Linkage Group LG1"/>
</dbReference>
<keyword evidence="2" id="KW-1185">Reference proteome</keyword>
<reference evidence="1 2" key="1">
    <citation type="journal article" date="2022" name="bioRxiv">
        <title>An ancient truncated duplication of the anti-Mullerian hormone receptor type 2 gene is a potential conserved master sex determinant in the Pangasiidae catfish family.</title>
        <authorList>
            <person name="Wen M."/>
            <person name="Pan Q."/>
            <person name="Jouanno E."/>
            <person name="Montfort J."/>
            <person name="Zahm M."/>
            <person name="Cabau C."/>
            <person name="Klopp C."/>
            <person name="Iampietro C."/>
            <person name="Roques C."/>
            <person name="Bouchez O."/>
            <person name="Castinel A."/>
            <person name="Donnadieu C."/>
            <person name="Parrinello H."/>
            <person name="Poncet C."/>
            <person name="Belmonte E."/>
            <person name="Gautier V."/>
            <person name="Avarre J.-C."/>
            <person name="Dugue R."/>
            <person name="Gustiano R."/>
            <person name="Ha T.T.T."/>
            <person name="Campet M."/>
            <person name="Sriphairoj K."/>
            <person name="Ribolli J."/>
            <person name="de Almeida F.L."/>
            <person name="Desvignes T."/>
            <person name="Postlethwait J.H."/>
            <person name="Bucao C.F."/>
            <person name="Robinson-Rechavi M."/>
            <person name="Bobe J."/>
            <person name="Herpin A."/>
            <person name="Guiguen Y."/>
        </authorList>
    </citation>
    <scope>NUCLEOTIDE SEQUENCE [LARGE SCALE GENOMIC DNA]</scope>
    <source>
        <strain evidence="1">YG-Dec2019</strain>
    </source>
</reference>